<evidence type="ECO:0000313" key="2">
    <source>
        <dbReference type="EnsemblMetazoa" id="AMIN002486-PA"/>
    </source>
</evidence>
<organism evidence="2 3">
    <name type="scientific">Anopheles minimus</name>
    <dbReference type="NCBI Taxonomy" id="112268"/>
    <lineage>
        <taxon>Eukaryota</taxon>
        <taxon>Metazoa</taxon>
        <taxon>Ecdysozoa</taxon>
        <taxon>Arthropoda</taxon>
        <taxon>Hexapoda</taxon>
        <taxon>Insecta</taxon>
        <taxon>Pterygota</taxon>
        <taxon>Neoptera</taxon>
        <taxon>Endopterygota</taxon>
        <taxon>Diptera</taxon>
        <taxon>Nematocera</taxon>
        <taxon>Culicoidea</taxon>
        <taxon>Culicidae</taxon>
        <taxon>Anophelinae</taxon>
        <taxon>Anopheles</taxon>
    </lineage>
</organism>
<proteinExistence type="predicted"/>
<name>A0A182VWN7_9DIPT</name>
<protein>
    <submittedName>
        <fullName evidence="2">Uncharacterized protein</fullName>
    </submittedName>
</protein>
<sequence>MSENLPHIHHRGGDSREMFEDNRSIFKFPIQKTTTCSCRPPGEVTGVSDNGGESSGRIHEKKHQ</sequence>
<reference evidence="3" key="1">
    <citation type="submission" date="2013-03" db="EMBL/GenBank/DDBJ databases">
        <title>The Genome Sequence of Anopheles minimus MINIMUS1.</title>
        <authorList>
            <consortium name="The Broad Institute Genomics Platform"/>
            <person name="Neafsey D.E."/>
            <person name="Walton C."/>
            <person name="Walker B."/>
            <person name="Young S.K."/>
            <person name="Zeng Q."/>
            <person name="Gargeya S."/>
            <person name="Fitzgerald M."/>
            <person name="Haas B."/>
            <person name="Abouelleil A."/>
            <person name="Allen A.W."/>
            <person name="Alvarado L."/>
            <person name="Arachchi H.M."/>
            <person name="Berlin A.M."/>
            <person name="Chapman S.B."/>
            <person name="Gainer-Dewar J."/>
            <person name="Goldberg J."/>
            <person name="Griggs A."/>
            <person name="Gujja S."/>
            <person name="Hansen M."/>
            <person name="Howarth C."/>
            <person name="Imamovic A."/>
            <person name="Ireland A."/>
            <person name="Larimer J."/>
            <person name="McCowan C."/>
            <person name="Murphy C."/>
            <person name="Pearson M."/>
            <person name="Poon T.W."/>
            <person name="Priest M."/>
            <person name="Roberts A."/>
            <person name="Saif S."/>
            <person name="Shea T."/>
            <person name="Sisk P."/>
            <person name="Sykes S."/>
            <person name="Wortman J."/>
            <person name="Nusbaum C."/>
            <person name="Birren B."/>
        </authorList>
    </citation>
    <scope>NUCLEOTIDE SEQUENCE [LARGE SCALE GENOMIC DNA]</scope>
    <source>
        <strain evidence="3">MINIMUS1</strain>
    </source>
</reference>
<feature type="region of interest" description="Disordered" evidence="1">
    <location>
        <begin position="37"/>
        <end position="64"/>
    </location>
</feature>
<keyword evidence="3" id="KW-1185">Reference proteome</keyword>
<evidence type="ECO:0000256" key="1">
    <source>
        <dbReference type="SAM" id="MobiDB-lite"/>
    </source>
</evidence>
<dbReference type="EnsemblMetazoa" id="AMIN002486-RA">
    <property type="protein sequence ID" value="AMIN002486-PA"/>
    <property type="gene ID" value="AMIN002486"/>
</dbReference>
<dbReference type="Proteomes" id="UP000075920">
    <property type="component" value="Unassembled WGS sequence"/>
</dbReference>
<evidence type="ECO:0000313" key="3">
    <source>
        <dbReference type="Proteomes" id="UP000075920"/>
    </source>
</evidence>
<dbReference type="VEuPathDB" id="VectorBase:AMIN002486"/>
<reference evidence="2" key="2">
    <citation type="submission" date="2020-05" db="UniProtKB">
        <authorList>
            <consortium name="EnsemblMetazoa"/>
        </authorList>
    </citation>
    <scope>IDENTIFICATION</scope>
    <source>
        <strain evidence="2">MINIMUS1</strain>
    </source>
</reference>
<dbReference type="AlphaFoldDB" id="A0A182VWN7"/>
<accession>A0A182VWN7</accession>